<keyword evidence="2" id="KW-0238">DNA-binding</keyword>
<dbReference type="GO" id="GO:0045892">
    <property type="term" value="P:negative regulation of DNA-templated transcription"/>
    <property type="evidence" value="ECO:0007669"/>
    <property type="project" value="TreeGrafter"/>
</dbReference>
<evidence type="ECO:0000313" key="6">
    <source>
        <dbReference type="EMBL" id="MBC8570569.1"/>
    </source>
</evidence>
<dbReference type="Proteomes" id="UP000660861">
    <property type="component" value="Unassembled WGS sequence"/>
</dbReference>
<feature type="region of interest" description="Disordered" evidence="4">
    <location>
        <begin position="477"/>
        <end position="496"/>
    </location>
</feature>
<dbReference type="GO" id="GO:0003677">
    <property type="term" value="F:DNA binding"/>
    <property type="evidence" value="ECO:0007669"/>
    <property type="project" value="UniProtKB-KW"/>
</dbReference>
<dbReference type="GO" id="GO:0003700">
    <property type="term" value="F:DNA-binding transcription factor activity"/>
    <property type="evidence" value="ECO:0007669"/>
    <property type="project" value="InterPro"/>
</dbReference>
<protein>
    <submittedName>
        <fullName evidence="6">GntR family transcriptional regulator</fullName>
    </submittedName>
</protein>
<dbReference type="PROSITE" id="PS50949">
    <property type="entry name" value="HTH_GNTR"/>
    <property type="match status" value="1"/>
</dbReference>
<dbReference type="AlphaFoldDB" id="A0A926I6Z7"/>
<reference evidence="6" key="1">
    <citation type="submission" date="2020-08" db="EMBL/GenBank/DDBJ databases">
        <title>Genome public.</title>
        <authorList>
            <person name="Liu C."/>
            <person name="Sun Q."/>
        </authorList>
    </citation>
    <scope>NUCLEOTIDE SEQUENCE</scope>
    <source>
        <strain evidence="6">NSJ-54</strain>
    </source>
</reference>
<keyword evidence="3" id="KW-0804">Transcription</keyword>
<keyword evidence="7" id="KW-1185">Reference proteome</keyword>
<accession>A0A926I6Z7</accession>
<dbReference type="Pfam" id="PF00392">
    <property type="entry name" value="GntR"/>
    <property type="match status" value="1"/>
</dbReference>
<proteinExistence type="predicted"/>
<sequence>MDMRNDEGFANLIYEYFVVRFHFQYYKYGDSLPKIDVLCRQFSVSSLTIKSALQRLQNEGYISRCHGRSAQVLFRQSDGELNDYAVRFFSERRAVIPDLYQSTELVVLPMMVKSFCRMDEQDFAILTRLAEQPDPEDQMRLFCYILQKAQNPLVMNLFWESTLYLGLPFPMEDKGHRLYDAETSRKRLKELISAGRDQNPEHIYEAHLAFQLDVSKQIISYINARIPEQPNIEPLPFVWKVYRDRPEICGSLAIRVIHDVYLGDFQGMEFLPSYEKLAGKYGVSVSTMRRTIGVLNQLGATQSINGKGTRILMLSGSEIEQTPDLTIPKIRRNMAYYLQSFELLAESCKGVMRMALQAFSEKERAELVDLLEGYLRNKRYYISPQSIFAFVAEHSPLQVIEEIYGKLYGLNLWGYPMAKYRKEMPGLDQTLIAFTQAVIAAVLENDAERFSQTVHAFMQSEYRIAKDILIEHGYEPEDLSSSPSFSLLSTEETAQL</sequence>
<feature type="domain" description="HTH gntR-type" evidence="5">
    <location>
        <begin position="246"/>
        <end position="314"/>
    </location>
</feature>
<dbReference type="SUPFAM" id="SSF46785">
    <property type="entry name" value="Winged helix' DNA-binding domain"/>
    <property type="match status" value="2"/>
</dbReference>
<dbReference type="Gene3D" id="1.10.10.10">
    <property type="entry name" value="Winged helix-like DNA-binding domain superfamily/Winged helix DNA-binding domain"/>
    <property type="match status" value="2"/>
</dbReference>
<evidence type="ECO:0000256" key="4">
    <source>
        <dbReference type="SAM" id="MobiDB-lite"/>
    </source>
</evidence>
<dbReference type="InterPro" id="IPR050679">
    <property type="entry name" value="Bact_HTH_transcr_reg"/>
</dbReference>
<evidence type="ECO:0000256" key="3">
    <source>
        <dbReference type="ARBA" id="ARBA00023163"/>
    </source>
</evidence>
<dbReference type="InterPro" id="IPR036388">
    <property type="entry name" value="WH-like_DNA-bd_sf"/>
</dbReference>
<evidence type="ECO:0000259" key="5">
    <source>
        <dbReference type="PROSITE" id="PS50949"/>
    </source>
</evidence>
<organism evidence="6 7">
    <name type="scientific">Zongyangia hominis</name>
    <dbReference type="NCBI Taxonomy" id="2763677"/>
    <lineage>
        <taxon>Bacteria</taxon>
        <taxon>Bacillati</taxon>
        <taxon>Bacillota</taxon>
        <taxon>Clostridia</taxon>
        <taxon>Eubacteriales</taxon>
        <taxon>Oscillospiraceae</taxon>
        <taxon>Zongyangia</taxon>
    </lineage>
</organism>
<evidence type="ECO:0000256" key="1">
    <source>
        <dbReference type="ARBA" id="ARBA00023015"/>
    </source>
</evidence>
<dbReference type="EMBL" id="JACRTC010000004">
    <property type="protein sequence ID" value="MBC8570569.1"/>
    <property type="molecule type" value="Genomic_DNA"/>
</dbReference>
<gene>
    <name evidence="6" type="ORF">H8709_06950</name>
</gene>
<keyword evidence="1" id="KW-0805">Transcription regulation</keyword>
<evidence type="ECO:0000313" key="7">
    <source>
        <dbReference type="Proteomes" id="UP000660861"/>
    </source>
</evidence>
<dbReference type="PANTHER" id="PTHR44846:SF1">
    <property type="entry name" value="MANNOSYL-D-GLYCERATE TRANSPORT_METABOLISM SYSTEM REPRESSOR MNGR-RELATED"/>
    <property type="match status" value="1"/>
</dbReference>
<comment type="caution">
    <text evidence="6">The sequence shown here is derived from an EMBL/GenBank/DDBJ whole genome shotgun (WGS) entry which is preliminary data.</text>
</comment>
<dbReference type="InterPro" id="IPR000524">
    <property type="entry name" value="Tscrpt_reg_HTH_GntR"/>
</dbReference>
<evidence type="ECO:0000256" key="2">
    <source>
        <dbReference type="ARBA" id="ARBA00023125"/>
    </source>
</evidence>
<dbReference type="PANTHER" id="PTHR44846">
    <property type="entry name" value="MANNOSYL-D-GLYCERATE TRANSPORT/METABOLISM SYSTEM REPRESSOR MNGR-RELATED"/>
    <property type="match status" value="1"/>
</dbReference>
<feature type="compositionally biased region" description="Low complexity" evidence="4">
    <location>
        <begin position="479"/>
        <end position="489"/>
    </location>
</feature>
<name>A0A926I6Z7_9FIRM</name>
<dbReference type="InterPro" id="IPR036390">
    <property type="entry name" value="WH_DNA-bd_sf"/>
</dbReference>